<reference evidence="1" key="1">
    <citation type="submission" date="2021-03" db="EMBL/GenBank/DDBJ databases">
        <title>Draft genome sequence of rust myrtle Austropuccinia psidii MF-1, a brazilian biotype.</title>
        <authorList>
            <person name="Quecine M.C."/>
            <person name="Pachon D.M.R."/>
            <person name="Bonatelli M.L."/>
            <person name="Correr F.H."/>
            <person name="Franceschini L.M."/>
            <person name="Leite T.F."/>
            <person name="Margarido G.R.A."/>
            <person name="Almeida C.A."/>
            <person name="Ferrarezi J.A."/>
            <person name="Labate C.A."/>
        </authorList>
    </citation>
    <scope>NUCLEOTIDE SEQUENCE</scope>
    <source>
        <strain evidence="1">MF-1</strain>
    </source>
</reference>
<evidence type="ECO:0000313" key="1">
    <source>
        <dbReference type="EMBL" id="MBW0475927.1"/>
    </source>
</evidence>
<sequence>MTHTLTYHSIQNVQLHHHHIGRGIGPYPPSQANVPTNAHAHANATAPHRTHLKCFHVPQENGQCHLKLGPHMSCLCVHDVSHPCTRTCCIVRWAPTMSPAYSECHPQNDNPVEVESFMDDLVKSNPRPLHQD</sequence>
<dbReference type="Proteomes" id="UP000765509">
    <property type="component" value="Unassembled WGS sequence"/>
</dbReference>
<dbReference type="AlphaFoldDB" id="A0A9Q3C2H5"/>
<evidence type="ECO:0000313" key="2">
    <source>
        <dbReference type="Proteomes" id="UP000765509"/>
    </source>
</evidence>
<keyword evidence="2" id="KW-1185">Reference proteome</keyword>
<dbReference type="EMBL" id="AVOT02004280">
    <property type="protein sequence ID" value="MBW0475927.1"/>
    <property type="molecule type" value="Genomic_DNA"/>
</dbReference>
<proteinExistence type="predicted"/>
<organism evidence="1 2">
    <name type="scientific">Austropuccinia psidii MF-1</name>
    <dbReference type="NCBI Taxonomy" id="1389203"/>
    <lineage>
        <taxon>Eukaryota</taxon>
        <taxon>Fungi</taxon>
        <taxon>Dikarya</taxon>
        <taxon>Basidiomycota</taxon>
        <taxon>Pucciniomycotina</taxon>
        <taxon>Pucciniomycetes</taxon>
        <taxon>Pucciniales</taxon>
        <taxon>Sphaerophragmiaceae</taxon>
        <taxon>Austropuccinia</taxon>
    </lineage>
</organism>
<gene>
    <name evidence="1" type="ORF">O181_015642</name>
</gene>
<comment type="caution">
    <text evidence="1">The sequence shown here is derived from an EMBL/GenBank/DDBJ whole genome shotgun (WGS) entry which is preliminary data.</text>
</comment>
<name>A0A9Q3C2H5_9BASI</name>
<protein>
    <submittedName>
        <fullName evidence="1">Uncharacterized protein</fullName>
    </submittedName>
</protein>
<accession>A0A9Q3C2H5</accession>